<dbReference type="GO" id="GO:0044233">
    <property type="term" value="C:mitochondria-associated endoplasmic reticulum membrane contact site"/>
    <property type="evidence" value="ECO:0007669"/>
    <property type="project" value="TreeGrafter"/>
</dbReference>
<dbReference type="GO" id="GO:0034727">
    <property type="term" value="P:piecemeal microautophagy of the nucleus"/>
    <property type="evidence" value="ECO:0007669"/>
    <property type="project" value="TreeGrafter"/>
</dbReference>
<dbReference type="GO" id="GO:0005776">
    <property type="term" value="C:autophagosome"/>
    <property type="evidence" value="ECO:0007669"/>
    <property type="project" value="TreeGrafter"/>
</dbReference>
<dbReference type="Gene3D" id="1.10.246.190">
    <property type="entry name" value="Autophagy protein Apg5, helix rich domain"/>
    <property type="match status" value="1"/>
</dbReference>
<dbReference type="GO" id="GO:0000422">
    <property type="term" value="P:autophagy of mitochondrion"/>
    <property type="evidence" value="ECO:0007669"/>
    <property type="project" value="TreeGrafter"/>
</dbReference>
<reference evidence="8" key="1">
    <citation type="submission" date="2016-03" db="EMBL/GenBank/DDBJ databases">
        <title>Updated assembly of Pseudogymnoascus destructans, the fungus causing white-nose syndrome of bats.</title>
        <authorList>
            <person name="Palmer J.M."/>
            <person name="Drees K.P."/>
            <person name="Foster J.T."/>
            <person name="Lindner D.L."/>
        </authorList>
    </citation>
    <scope>NUCLEOTIDE SEQUENCE [LARGE SCALE GENOMIC DNA]</scope>
    <source>
        <strain evidence="8">20631-21</strain>
    </source>
</reference>
<dbReference type="GO" id="GO:0034274">
    <property type="term" value="C:Atg12-Atg5-Atg16 complex"/>
    <property type="evidence" value="ECO:0007669"/>
    <property type="project" value="TreeGrafter"/>
</dbReference>
<dbReference type="InterPro" id="IPR048939">
    <property type="entry name" value="ATG5_UblA"/>
</dbReference>
<organism evidence="8">
    <name type="scientific">Pseudogymnoascus destructans</name>
    <dbReference type="NCBI Taxonomy" id="655981"/>
    <lineage>
        <taxon>Eukaryota</taxon>
        <taxon>Fungi</taxon>
        <taxon>Dikarya</taxon>
        <taxon>Ascomycota</taxon>
        <taxon>Pezizomycotina</taxon>
        <taxon>Leotiomycetes</taxon>
        <taxon>Thelebolales</taxon>
        <taxon>Thelebolaceae</taxon>
        <taxon>Pseudogymnoascus</taxon>
    </lineage>
</organism>
<dbReference type="GO" id="GO:0019776">
    <property type="term" value="F:Atg8-family ligase activity"/>
    <property type="evidence" value="ECO:0007669"/>
    <property type="project" value="TreeGrafter"/>
</dbReference>
<dbReference type="eggNOG" id="KOG2976">
    <property type="taxonomic scope" value="Eukaryota"/>
</dbReference>
<dbReference type="PANTHER" id="PTHR13040">
    <property type="entry name" value="AUTOPHAGY PROTEIN 5"/>
    <property type="match status" value="1"/>
</dbReference>
<dbReference type="VEuPathDB" id="FungiDB:GMDG_07630"/>
<name>A0A177A2Y5_9PEZI</name>
<evidence type="ECO:0000259" key="6">
    <source>
        <dbReference type="Pfam" id="PF20637"/>
    </source>
</evidence>
<dbReference type="InterPro" id="IPR042527">
    <property type="entry name" value="Atg5_UblA_dom_sf"/>
</dbReference>
<dbReference type="Pfam" id="PF20638">
    <property type="entry name" value="ATG5_UblA"/>
    <property type="match status" value="1"/>
</dbReference>
<dbReference type="OrthoDB" id="272162at2759"/>
<dbReference type="RefSeq" id="XP_024320753.1">
    <property type="nucleotide sequence ID" value="XM_024471859.1"/>
</dbReference>
<dbReference type="AlphaFoldDB" id="A0A177A2Y5"/>
<feature type="domain" description="Autophagy protein ATG5 alpha-helical bundle region" evidence="6">
    <location>
        <begin position="103"/>
        <end position="156"/>
    </location>
</feature>
<dbReference type="GO" id="GO:0006995">
    <property type="term" value="P:cellular response to nitrogen starvation"/>
    <property type="evidence" value="ECO:0007669"/>
    <property type="project" value="TreeGrafter"/>
</dbReference>
<dbReference type="EMBL" id="KV441409">
    <property type="protein sequence ID" value="OAF55453.2"/>
    <property type="molecule type" value="Genomic_DNA"/>
</dbReference>
<dbReference type="GO" id="GO:0061908">
    <property type="term" value="C:phagophore"/>
    <property type="evidence" value="ECO:0007669"/>
    <property type="project" value="TreeGrafter"/>
</dbReference>
<evidence type="ECO:0000259" key="7">
    <source>
        <dbReference type="Pfam" id="PF20638"/>
    </source>
</evidence>
<keyword evidence="4" id="KW-0832">Ubl conjugation</keyword>
<evidence type="ECO:0000256" key="3">
    <source>
        <dbReference type="ARBA" id="ARBA00022499"/>
    </source>
</evidence>
<comment type="similarity">
    <text evidence="2">Belongs to the ATG5 family.</text>
</comment>
<keyword evidence="3" id="KW-1017">Isopeptide bond</keyword>
<evidence type="ECO:0000256" key="5">
    <source>
        <dbReference type="ARBA" id="ARBA00023006"/>
    </source>
</evidence>
<keyword evidence="5" id="KW-0072">Autophagy</keyword>
<dbReference type="InterPro" id="IPR007239">
    <property type="entry name" value="Atg5"/>
</dbReference>
<dbReference type="Gene3D" id="3.10.20.620">
    <property type="match status" value="1"/>
</dbReference>
<evidence type="ECO:0000256" key="1">
    <source>
        <dbReference type="ARBA" id="ARBA00004623"/>
    </source>
</evidence>
<evidence type="ECO:0000256" key="4">
    <source>
        <dbReference type="ARBA" id="ARBA00022843"/>
    </source>
</evidence>
<dbReference type="InterPro" id="IPR042526">
    <property type="entry name" value="Atg5_HR"/>
</dbReference>
<sequence length="201" mass="21970">MASPLTTQIWSSTVPLHITLAPSLHPSSGAPPPYLLNIPRLSYLPLLLPRLSVFFHVPLSSFTYEGIELRLLPAGLLADLYAPQLPWRIVVGDGWGVGERGVADGFMNSVKEADFLRYGSAKGIMSMSAENSTALWDAVKDNNCPVFAALTRPLLNPASPLRHIPLRIYIPHPDIDANNTGSFRVIQGLVTPDYQTMTTKP</sequence>
<dbReference type="GO" id="GO:0034045">
    <property type="term" value="C:phagophore assembly site membrane"/>
    <property type="evidence" value="ECO:0007669"/>
    <property type="project" value="UniProtKB-SubCell"/>
</dbReference>
<evidence type="ECO:0000313" key="8">
    <source>
        <dbReference type="EMBL" id="OAF55453.2"/>
    </source>
</evidence>
<feature type="domain" description="Autophagy protein ATG5 UblA" evidence="7">
    <location>
        <begin position="9"/>
        <end position="91"/>
    </location>
</feature>
<dbReference type="InterPro" id="IPR048940">
    <property type="entry name" value="ATG5_HBR"/>
</dbReference>
<gene>
    <name evidence="8" type="primary">ATG5</name>
    <name evidence="8" type="ORF">VC83_08304</name>
</gene>
<comment type="subcellular location">
    <subcellularLocation>
        <location evidence="1">Preautophagosomal structure membrane</location>
        <topology evidence="1">Peripheral membrane protein</topology>
    </subcellularLocation>
</comment>
<evidence type="ECO:0000256" key="2">
    <source>
        <dbReference type="ARBA" id="ARBA00006910"/>
    </source>
</evidence>
<dbReference type="GeneID" id="36291346"/>
<dbReference type="PANTHER" id="PTHR13040:SF2">
    <property type="entry name" value="AUTOPHAGY PROTEIN 5"/>
    <property type="match status" value="1"/>
</dbReference>
<accession>A0A177A2Y5</accession>
<proteinExistence type="inferred from homology"/>
<dbReference type="Pfam" id="PF20637">
    <property type="entry name" value="ATG5_HBR"/>
    <property type="match status" value="1"/>
</dbReference>
<dbReference type="Proteomes" id="UP000077154">
    <property type="component" value="Unassembled WGS sequence"/>
</dbReference>
<protein>
    <submittedName>
        <fullName evidence="8">Autophagy protein 5</fullName>
    </submittedName>
</protein>